<keyword evidence="1" id="KW-0805">Transcription regulation</keyword>
<dbReference type="SUPFAM" id="SSF48008">
    <property type="entry name" value="GntR ligand-binding domain-like"/>
    <property type="match status" value="1"/>
</dbReference>
<evidence type="ECO:0000256" key="3">
    <source>
        <dbReference type="ARBA" id="ARBA00023163"/>
    </source>
</evidence>
<dbReference type="AlphaFoldDB" id="A0A1H1YAH1"/>
<dbReference type="Proteomes" id="UP000199103">
    <property type="component" value="Chromosome I"/>
</dbReference>
<dbReference type="GO" id="GO:0003677">
    <property type="term" value="F:DNA binding"/>
    <property type="evidence" value="ECO:0007669"/>
    <property type="project" value="UniProtKB-KW"/>
</dbReference>
<gene>
    <name evidence="5" type="ORF">SAMN04489812_4470</name>
</gene>
<name>A0A1H1YAH1_9ACTN</name>
<keyword evidence="3" id="KW-0804">Transcription</keyword>
<dbReference type="SMART" id="SM00895">
    <property type="entry name" value="FCD"/>
    <property type="match status" value="1"/>
</dbReference>
<protein>
    <submittedName>
        <fullName evidence="5">FCD domain-containing protein</fullName>
    </submittedName>
</protein>
<feature type="domain" description="GntR C-terminal" evidence="4">
    <location>
        <begin position="107"/>
        <end position="234"/>
    </location>
</feature>
<keyword evidence="2" id="KW-0238">DNA-binding</keyword>
<keyword evidence="6" id="KW-1185">Reference proteome</keyword>
<dbReference type="Pfam" id="PF07729">
    <property type="entry name" value="FCD"/>
    <property type="match status" value="1"/>
</dbReference>
<dbReference type="OrthoDB" id="3677297at2"/>
<dbReference type="STRING" id="630515.SAMN04489812_4470"/>
<reference evidence="5 6" key="1">
    <citation type="submission" date="2016-10" db="EMBL/GenBank/DDBJ databases">
        <authorList>
            <person name="de Groot N.N."/>
        </authorList>
    </citation>
    <scope>NUCLEOTIDE SEQUENCE [LARGE SCALE GENOMIC DNA]</scope>
    <source>
        <strain evidence="5 6">DSM 21800</strain>
    </source>
</reference>
<dbReference type="Gene3D" id="1.20.120.530">
    <property type="entry name" value="GntR ligand-binding domain-like"/>
    <property type="match status" value="1"/>
</dbReference>
<proteinExistence type="predicted"/>
<dbReference type="InterPro" id="IPR011711">
    <property type="entry name" value="GntR_C"/>
</dbReference>
<organism evidence="5 6">
    <name type="scientific">Microlunatus soli</name>
    <dbReference type="NCBI Taxonomy" id="630515"/>
    <lineage>
        <taxon>Bacteria</taxon>
        <taxon>Bacillati</taxon>
        <taxon>Actinomycetota</taxon>
        <taxon>Actinomycetes</taxon>
        <taxon>Propionibacteriales</taxon>
        <taxon>Propionibacteriaceae</taxon>
        <taxon>Microlunatus</taxon>
    </lineage>
</organism>
<accession>A0A1H1YAH1</accession>
<dbReference type="EMBL" id="LT629772">
    <property type="protein sequence ID" value="SDT18259.1"/>
    <property type="molecule type" value="Genomic_DNA"/>
</dbReference>
<evidence type="ECO:0000313" key="5">
    <source>
        <dbReference type="EMBL" id="SDT18259.1"/>
    </source>
</evidence>
<dbReference type="PANTHER" id="PTHR43537:SF5">
    <property type="entry name" value="UXU OPERON TRANSCRIPTIONAL REGULATOR"/>
    <property type="match status" value="1"/>
</dbReference>
<evidence type="ECO:0000259" key="4">
    <source>
        <dbReference type="SMART" id="SM00895"/>
    </source>
</evidence>
<dbReference type="InterPro" id="IPR008920">
    <property type="entry name" value="TF_FadR/GntR_C"/>
</dbReference>
<dbReference type="RefSeq" id="WP_157683615.1">
    <property type="nucleotide sequence ID" value="NZ_LT629772.1"/>
</dbReference>
<sequence length="264" mass="28671">MTVTDPLDELLPDEVVLVMAIGESPHPVGARLALRALTEAGVRSSEASVSRMLGKLDGLGLTTQVGRKGRVLTPHGRAVVQARRSRARRSESFERALELRTVAEVLDWLRARRAIESEAAYLAALRVQPEMVDRMGEAVAAHEHAAQVGRLGFRIVGMDFHRLLAEAADSPVFQALIESLIAPRAVAVEQTLDMILAARGTIADSADDHRRLLAAITAKSPDAARTLMHDHLARMEREVEQFSQETNNLLTSALGLVDDSVGVN</sequence>
<evidence type="ECO:0000313" key="6">
    <source>
        <dbReference type="Proteomes" id="UP000199103"/>
    </source>
</evidence>
<dbReference type="PANTHER" id="PTHR43537">
    <property type="entry name" value="TRANSCRIPTIONAL REGULATOR, GNTR FAMILY"/>
    <property type="match status" value="1"/>
</dbReference>
<evidence type="ECO:0000256" key="1">
    <source>
        <dbReference type="ARBA" id="ARBA00023015"/>
    </source>
</evidence>
<evidence type="ECO:0000256" key="2">
    <source>
        <dbReference type="ARBA" id="ARBA00023125"/>
    </source>
</evidence>